<dbReference type="Proteomes" id="UP001597044">
    <property type="component" value="Unassembled WGS sequence"/>
</dbReference>
<dbReference type="Gene3D" id="3.40.50.720">
    <property type="entry name" value="NAD(P)-binding Rossmann-like Domain"/>
    <property type="match status" value="1"/>
</dbReference>
<gene>
    <name evidence="2" type="ORF">ACFQ0F_06465</name>
</gene>
<organism evidence="2 3">
    <name type="scientific">Paraperlucidibaca wandonensis</name>
    <dbReference type="NCBI Taxonomy" id="1268273"/>
    <lineage>
        <taxon>Bacteria</taxon>
        <taxon>Pseudomonadati</taxon>
        <taxon>Pseudomonadota</taxon>
        <taxon>Gammaproteobacteria</taxon>
        <taxon>Moraxellales</taxon>
        <taxon>Moraxellaceae</taxon>
        <taxon>Paraperlucidibaca</taxon>
    </lineage>
</organism>
<keyword evidence="3" id="KW-1185">Reference proteome</keyword>
<reference evidence="3" key="1">
    <citation type="journal article" date="2019" name="Int. J. Syst. Evol. Microbiol.">
        <title>The Global Catalogue of Microorganisms (GCM) 10K type strain sequencing project: providing services to taxonomists for standard genome sequencing and annotation.</title>
        <authorList>
            <consortium name="The Broad Institute Genomics Platform"/>
            <consortium name="The Broad Institute Genome Sequencing Center for Infectious Disease"/>
            <person name="Wu L."/>
            <person name="Ma J."/>
        </authorList>
    </citation>
    <scope>NUCLEOTIDE SEQUENCE [LARGE SCALE GENOMIC DNA]</scope>
    <source>
        <strain evidence="3">CCUG 63419</strain>
    </source>
</reference>
<evidence type="ECO:0000313" key="2">
    <source>
        <dbReference type="EMBL" id="MFD0950033.1"/>
    </source>
</evidence>
<proteinExistence type="predicted"/>
<evidence type="ECO:0000313" key="3">
    <source>
        <dbReference type="Proteomes" id="UP001597044"/>
    </source>
</evidence>
<dbReference type="Pfam" id="PF01408">
    <property type="entry name" value="GFO_IDH_MocA"/>
    <property type="match status" value="1"/>
</dbReference>
<dbReference type="EMBL" id="JBHTIT010000001">
    <property type="protein sequence ID" value="MFD0950033.1"/>
    <property type="molecule type" value="Genomic_DNA"/>
</dbReference>
<protein>
    <submittedName>
        <fullName evidence="2">Gfo/Idh/MocA family oxidoreductase</fullName>
    </submittedName>
</protein>
<dbReference type="SUPFAM" id="SSF51735">
    <property type="entry name" value="NAD(P)-binding Rossmann-fold domains"/>
    <property type="match status" value="1"/>
</dbReference>
<dbReference type="InterPro" id="IPR000683">
    <property type="entry name" value="Gfo/Idh/MocA-like_OxRdtase_N"/>
</dbReference>
<dbReference type="RefSeq" id="WP_379070358.1">
    <property type="nucleotide sequence ID" value="NZ_JBHTIT010000001.1"/>
</dbReference>
<feature type="domain" description="Gfo/Idh/MocA-like oxidoreductase N-terminal" evidence="1">
    <location>
        <begin position="4"/>
        <end position="121"/>
    </location>
</feature>
<dbReference type="InterPro" id="IPR036291">
    <property type="entry name" value="NAD(P)-bd_dom_sf"/>
</dbReference>
<sequence>MHKKILIIGAGQLGSRHLQGALLSVNALDIIVIDPSENSLNVCRERAEQVTAGHPNTRITYQCYMPSDLQIDVCIISTAARYRAQVTRQLLSHNVVKYIIFEKVLFQALSEYDEIGTLLTSNVTKGWVNCPRRLFPTYVSIETQLDTSIPIDMCVKGNAWGMACNSVHFIDLFAFLIHQSDMSVKDSQLVPEVIESKRPGYLEIAGKLTFVAGKHSLVVESGTEETPELVITLSNGDVTHTINEIKGSWTEKVGDTITEHTHTALFQSQLTGMCIDEIINTDFCNLTPYAESCEIHTPFIATLIEHISLILNKKIDVCPIT</sequence>
<comment type="caution">
    <text evidence="2">The sequence shown here is derived from an EMBL/GenBank/DDBJ whole genome shotgun (WGS) entry which is preliminary data.</text>
</comment>
<name>A0ABW3HF44_9GAMM</name>
<accession>A0ABW3HF44</accession>
<evidence type="ECO:0000259" key="1">
    <source>
        <dbReference type="Pfam" id="PF01408"/>
    </source>
</evidence>